<feature type="compositionally biased region" description="Low complexity" evidence="4">
    <location>
        <begin position="354"/>
        <end position="363"/>
    </location>
</feature>
<keyword evidence="7" id="KW-1185">Reference proteome</keyword>
<feature type="compositionally biased region" description="Low complexity" evidence="4">
    <location>
        <begin position="260"/>
        <end position="270"/>
    </location>
</feature>
<feature type="compositionally biased region" description="Acidic residues" evidence="4">
    <location>
        <begin position="317"/>
        <end position="330"/>
    </location>
</feature>
<feature type="domain" description="PH" evidence="5">
    <location>
        <begin position="124"/>
        <end position="227"/>
    </location>
</feature>
<accession>F6UVU7</accession>
<dbReference type="EMBL" id="EAAA01002536">
    <property type="status" value="NOT_ANNOTATED_CDS"/>
    <property type="molecule type" value="Genomic_DNA"/>
</dbReference>
<dbReference type="GO" id="GO:0005737">
    <property type="term" value="C:cytoplasm"/>
    <property type="evidence" value="ECO:0000318"/>
    <property type="project" value="GO_Central"/>
</dbReference>
<comment type="subcellular location">
    <subcellularLocation>
        <location evidence="1">Cytoplasm</location>
    </subcellularLocation>
</comment>
<gene>
    <name evidence="6" type="primary">LOC100175993</name>
</gene>
<dbReference type="SMART" id="SM00233">
    <property type="entry name" value="PH"/>
    <property type="match status" value="1"/>
</dbReference>
<feature type="compositionally biased region" description="Basic and acidic residues" evidence="4">
    <location>
        <begin position="414"/>
        <end position="425"/>
    </location>
</feature>
<reference evidence="7" key="1">
    <citation type="journal article" date="2002" name="Science">
        <title>The draft genome of Ciona intestinalis: insights into chordate and vertebrate origins.</title>
        <authorList>
            <person name="Dehal P."/>
            <person name="Satou Y."/>
            <person name="Campbell R.K."/>
            <person name="Chapman J."/>
            <person name="Degnan B."/>
            <person name="De Tomaso A."/>
            <person name="Davidson B."/>
            <person name="Di Gregorio A."/>
            <person name="Gelpke M."/>
            <person name="Goodstein D.M."/>
            <person name="Harafuji N."/>
            <person name="Hastings K.E."/>
            <person name="Ho I."/>
            <person name="Hotta K."/>
            <person name="Huang W."/>
            <person name="Kawashima T."/>
            <person name="Lemaire P."/>
            <person name="Martinez D."/>
            <person name="Meinertzhagen I.A."/>
            <person name="Necula S."/>
            <person name="Nonaka M."/>
            <person name="Putnam N."/>
            <person name="Rash S."/>
            <person name="Saiga H."/>
            <person name="Satake M."/>
            <person name="Terry A."/>
            <person name="Yamada L."/>
            <person name="Wang H.G."/>
            <person name="Awazu S."/>
            <person name="Azumi K."/>
            <person name="Boore J."/>
            <person name="Branno M."/>
            <person name="Chin-Bow S."/>
            <person name="DeSantis R."/>
            <person name="Doyle S."/>
            <person name="Francino P."/>
            <person name="Keys D.N."/>
            <person name="Haga S."/>
            <person name="Hayashi H."/>
            <person name="Hino K."/>
            <person name="Imai K.S."/>
            <person name="Inaba K."/>
            <person name="Kano S."/>
            <person name="Kobayashi K."/>
            <person name="Kobayashi M."/>
            <person name="Lee B.I."/>
            <person name="Makabe K.W."/>
            <person name="Manohar C."/>
            <person name="Matassi G."/>
            <person name="Medina M."/>
            <person name="Mochizuki Y."/>
            <person name="Mount S."/>
            <person name="Morishita T."/>
            <person name="Miura S."/>
            <person name="Nakayama A."/>
            <person name="Nishizaka S."/>
            <person name="Nomoto H."/>
            <person name="Ohta F."/>
            <person name="Oishi K."/>
            <person name="Rigoutsos I."/>
            <person name="Sano M."/>
            <person name="Sasaki A."/>
            <person name="Sasakura Y."/>
            <person name="Shoguchi E."/>
            <person name="Shin-i T."/>
            <person name="Spagnuolo A."/>
            <person name="Stainier D."/>
            <person name="Suzuki M.M."/>
            <person name="Tassy O."/>
            <person name="Takatori N."/>
            <person name="Tokuoka M."/>
            <person name="Yagi K."/>
            <person name="Yoshizaki F."/>
            <person name="Wada S."/>
            <person name="Zhang C."/>
            <person name="Hyatt P.D."/>
            <person name="Larimer F."/>
            <person name="Detter C."/>
            <person name="Doggett N."/>
            <person name="Glavina T."/>
            <person name="Hawkins T."/>
            <person name="Richardson P."/>
            <person name="Lucas S."/>
            <person name="Kohara Y."/>
            <person name="Levine M."/>
            <person name="Satoh N."/>
            <person name="Rokhsar D.S."/>
        </authorList>
    </citation>
    <scope>NUCLEOTIDE SEQUENCE [LARGE SCALE GENOMIC DNA]</scope>
</reference>
<reference evidence="6" key="4">
    <citation type="submission" date="2025-09" db="UniProtKB">
        <authorList>
            <consortium name="Ensembl"/>
        </authorList>
    </citation>
    <scope>IDENTIFICATION</scope>
</reference>
<evidence type="ECO:0000256" key="1">
    <source>
        <dbReference type="ARBA" id="ARBA00004496"/>
    </source>
</evidence>
<dbReference type="Ensembl" id="ENSCINT00000027089.2">
    <property type="protein sequence ID" value="ENSCINP00000026843.2"/>
    <property type="gene ID" value="ENSCING00000014974.2"/>
</dbReference>
<dbReference type="PANTHER" id="PTHR15129">
    <property type="entry name" value="SRC-ASSOCIATED ADAPTOR PROTEIN"/>
    <property type="match status" value="1"/>
</dbReference>
<dbReference type="GO" id="GO:0005886">
    <property type="term" value="C:plasma membrane"/>
    <property type="evidence" value="ECO:0000318"/>
    <property type="project" value="GO_Central"/>
</dbReference>
<dbReference type="InParanoid" id="F6UVU7"/>
<evidence type="ECO:0000256" key="4">
    <source>
        <dbReference type="SAM" id="MobiDB-lite"/>
    </source>
</evidence>
<feature type="compositionally biased region" description="Pro residues" evidence="4">
    <location>
        <begin position="441"/>
        <end position="451"/>
    </location>
</feature>
<dbReference type="PANTHER" id="PTHR15129:SF0">
    <property type="entry name" value="SH3 DOMAIN-CONTAINING PROTEIN"/>
    <property type="match status" value="1"/>
</dbReference>
<dbReference type="Proteomes" id="UP000008144">
    <property type="component" value="Chromosome 7"/>
</dbReference>
<dbReference type="Gene3D" id="2.30.29.30">
    <property type="entry name" value="Pleckstrin-homology domain (PH domain)/Phosphotyrosine-binding domain (PTB)"/>
    <property type="match status" value="1"/>
</dbReference>
<dbReference type="HOGENOM" id="CLU_599284_0_0_1"/>
<dbReference type="InterPro" id="IPR037781">
    <property type="entry name" value="SKAP_fam"/>
</dbReference>
<dbReference type="InterPro" id="IPR011993">
    <property type="entry name" value="PH-like_dom_sf"/>
</dbReference>
<evidence type="ECO:0000313" key="6">
    <source>
        <dbReference type="Ensembl" id="ENSCINP00000026843.2"/>
    </source>
</evidence>
<evidence type="ECO:0000256" key="3">
    <source>
        <dbReference type="ARBA" id="ARBA00022553"/>
    </source>
</evidence>
<reference evidence="6" key="3">
    <citation type="submission" date="2025-08" db="UniProtKB">
        <authorList>
            <consortium name="Ensembl"/>
        </authorList>
    </citation>
    <scope>IDENTIFICATION</scope>
</reference>
<dbReference type="PROSITE" id="PS50003">
    <property type="entry name" value="PH_DOMAIN"/>
    <property type="match status" value="1"/>
</dbReference>
<dbReference type="InterPro" id="IPR001849">
    <property type="entry name" value="PH_domain"/>
</dbReference>
<organism evidence="6 7">
    <name type="scientific">Ciona intestinalis</name>
    <name type="common">Transparent sea squirt</name>
    <name type="synonym">Ascidia intestinalis</name>
    <dbReference type="NCBI Taxonomy" id="7719"/>
    <lineage>
        <taxon>Eukaryota</taxon>
        <taxon>Metazoa</taxon>
        <taxon>Chordata</taxon>
        <taxon>Tunicata</taxon>
        <taxon>Ascidiacea</taxon>
        <taxon>Phlebobranchia</taxon>
        <taxon>Cionidae</taxon>
        <taxon>Ciona</taxon>
    </lineage>
</organism>
<sequence length="457" mass="50187">MESGALREATSQLSAVLTFLLKLKLDKKLTSEKDTLIESLKKTLEKCRKIASTEEGEVYNDVVTNDSEVYNDVEGKEVEETTYNDTAQPNDVYTDTVADQQDEYTDLEAPTREIAPIPCEELTTATMCNHLHLKSKSMLMGAWQKRWCVLDKNVFYMYDSSKDKKQKEAFSVVGFSFQVRDDITKEAKRKERCFELKNDKLNKVYCFCASDKESLQKWKKVLSAATRGLSASHCSTTSMETVTPTHGKKSFFNIISSLGSKNSKSSASISEVGDDSVYDDTGPGETYDDLDILPPNGDYTDTGASETYMDTAVNNDDVYEDTQPPEENYEDLATNPAPDPTKRNLPLPPPSLGPKPGKSLGSPLLPPRDRSPSRSSLTPTGESPGWSSVPKLPPRSPTGGAHIEESGSASGAFNRKELPVPDKSRNLPPVPGNKHEMKTTPLPPSPIPSPPGVIDDG</sequence>
<dbReference type="STRING" id="7719.ENSCINP00000026843"/>
<dbReference type="GeneTree" id="ENSGT00390000017856"/>
<name>F6UVU7_CIOIN</name>
<proteinExistence type="predicted"/>
<evidence type="ECO:0000259" key="5">
    <source>
        <dbReference type="PROSITE" id="PS50003"/>
    </source>
</evidence>
<reference evidence="6" key="2">
    <citation type="journal article" date="2008" name="Genome Biol.">
        <title>Improved genome assembly and evidence-based global gene model set for the chordate Ciona intestinalis: new insight into intron and operon populations.</title>
        <authorList>
            <person name="Satou Y."/>
            <person name="Mineta K."/>
            <person name="Ogasawara M."/>
            <person name="Sasakura Y."/>
            <person name="Shoguchi E."/>
            <person name="Ueno K."/>
            <person name="Yamada L."/>
            <person name="Matsumoto J."/>
            <person name="Wasserscheid J."/>
            <person name="Dewar K."/>
            <person name="Wiley G.B."/>
            <person name="Macmil S.L."/>
            <person name="Roe B.A."/>
            <person name="Zeller R.W."/>
            <person name="Hastings K.E."/>
            <person name="Lemaire P."/>
            <person name="Lindquist E."/>
            <person name="Endo T."/>
            <person name="Hotta K."/>
            <person name="Inaba K."/>
        </authorList>
    </citation>
    <scope>NUCLEOTIDE SEQUENCE [LARGE SCALE GENOMIC DNA]</scope>
    <source>
        <strain evidence="6">wild type</strain>
    </source>
</reference>
<evidence type="ECO:0000313" key="7">
    <source>
        <dbReference type="Proteomes" id="UP000008144"/>
    </source>
</evidence>
<dbReference type="AlphaFoldDB" id="F6UVU7"/>
<dbReference type="Pfam" id="PF00169">
    <property type="entry name" value="PH"/>
    <property type="match status" value="1"/>
</dbReference>
<keyword evidence="2" id="KW-0963">Cytoplasm</keyword>
<dbReference type="SUPFAM" id="SSF50729">
    <property type="entry name" value="PH domain-like"/>
    <property type="match status" value="1"/>
</dbReference>
<feature type="region of interest" description="Disordered" evidence="4">
    <location>
        <begin position="260"/>
        <end position="457"/>
    </location>
</feature>
<protein>
    <submittedName>
        <fullName evidence="6">Src kinase-associated phosphoprotein 2-like</fullName>
    </submittedName>
</protein>
<dbReference type="FunFam" id="2.30.29.30:FF:000691">
    <property type="entry name" value="Src kinase associated phosphoprotein 1"/>
    <property type="match status" value="1"/>
</dbReference>
<keyword evidence="3" id="KW-0597">Phosphoprotein</keyword>
<evidence type="ECO:0000256" key="2">
    <source>
        <dbReference type="ARBA" id="ARBA00022490"/>
    </source>
</evidence>